<reference evidence="3 4" key="1">
    <citation type="submission" date="2018-01" db="EMBL/GenBank/DDBJ databases">
        <title>The whole genome sequencing and assembly of Paenibacillus chitinolyticus KCCM 41400 strain.</title>
        <authorList>
            <person name="Kim J.-Y."/>
            <person name="Park M.-K."/>
            <person name="Lee Y.-J."/>
            <person name="Yi H."/>
            <person name="Bahn Y.-S."/>
            <person name="Kim J.F."/>
            <person name="Lee D.-W."/>
        </authorList>
    </citation>
    <scope>NUCLEOTIDE SEQUENCE [LARGE SCALE GENOMIC DNA]</scope>
    <source>
        <strain evidence="3 4">KCCM 41400</strain>
    </source>
</reference>
<proteinExistence type="predicted"/>
<dbReference type="AlphaFoldDB" id="A0A410WPM6"/>
<feature type="transmembrane region" description="Helical" evidence="1">
    <location>
        <begin position="100"/>
        <end position="120"/>
    </location>
</feature>
<organism evidence="3 4">
    <name type="scientific">Paenibacillus chitinolyticus</name>
    <dbReference type="NCBI Taxonomy" id="79263"/>
    <lineage>
        <taxon>Bacteria</taxon>
        <taxon>Bacillati</taxon>
        <taxon>Bacillota</taxon>
        <taxon>Bacilli</taxon>
        <taxon>Bacillales</taxon>
        <taxon>Paenibacillaceae</taxon>
        <taxon>Paenibacillus</taxon>
    </lineage>
</organism>
<dbReference type="CDD" id="cd21809">
    <property type="entry name" value="ABC-2_lan_permease-like"/>
    <property type="match status" value="1"/>
</dbReference>
<dbReference type="OrthoDB" id="9781996at2"/>
<name>A0A410WPM6_9BACL</name>
<feature type="transmembrane region" description="Helical" evidence="1">
    <location>
        <begin position="46"/>
        <end position="79"/>
    </location>
</feature>
<feature type="transmembrane region" description="Helical" evidence="1">
    <location>
        <begin position="168"/>
        <end position="186"/>
    </location>
</feature>
<dbReference type="GeneID" id="95373327"/>
<feature type="transmembrane region" description="Helical" evidence="1">
    <location>
        <begin position="20"/>
        <end position="40"/>
    </location>
</feature>
<dbReference type="EMBL" id="JAMDMJ010000034">
    <property type="protein sequence ID" value="MCY9598752.1"/>
    <property type="molecule type" value="Genomic_DNA"/>
</dbReference>
<evidence type="ECO:0000313" key="2">
    <source>
        <dbReference type="EMBL" id="MCY9598752.1"/>
    </source>
</evidence>
<keyword evidence="5" id="KW-1185">Reference proteome</keyword>
<evidence type="ECO:0000313" key="3">
    <source>
        <dbReference type="EMBL" id="QAV16291.1"/>
    </source>
</evidence>
<keyword evidence="1" id="KW-0812">Transmembrane</keyword>
<evidence type="ECO:0000313" key="5">
    <source>
        <dbReference type="Proteomes" id="UP001527202"/>
    </source>
</evidence>
<evidence type="ECO:0000313" key="4">
    <source>
        <dbReference type="Proteomes" id="UP000288943"/>
    </source>
</evidence>
<dbReference type="KEGG" id="pchi:PC41400_00670"/>
<dbReference type="Proteomes" id="UP000288943">
    <property type="component" value="Chromosome"/>
</dbReference>
<reference evidence="2 5" key="2">
    <citation type="submission" date="2022-05" db="EMBL/GenBank/DDBJ databases">
        <title>Genome Sequencing of Bee-Associated Microbes.</title>
        <authorList>
            <person name="Dunlap C."/>
        </authorList>
    </citation>
    <scope>NUCLEOTIDE SEQUENCE [LARGE SCALE GENOMIC DNA]</scope>
    <source>
        <strain evidence="2 5">NRRL B-23120</strain>
    </source>
</reference>
<dbReference type="EMBL" id="CP026520">
    <property type="protein sequence ID" value="QAV16291.1"/>
    <property type="molecule type" value="Genomic_DNA"/>
</dbReference>
<dbReference type="Pfam" id="PF12730">
    <property type="entry name" value="ABC2_membrane_4"/>
    <property type="match status" value="1"/>
</dbReference>
<accession>A0A410WPM6</accession>
<gene>
    <name evidence="2" type="ORF">M5X16_23635</name>
    <name evidence="3" type="ORF">PC41400_00670</name>
</gene>
<keyword evidence="1" id="KW-0472">Membrane</keyword>
<sequence length="246" mass="26740">MAAFFKILGAEWLKLRKTNIWLLIFISPLLAFATGLALPVPANEPLIAWTLLLSTMALIHAMLFLPLLTGVFAAFVCRYEHTGGGWKQVLALPVSRSHLFMAKLLLVTGLLAVTQLLFLGGLVGVGCIKGLGASIPWSQLLWPVLGGWLATLPLAALQLWVSVAWVSFAAPLALNVIFTLPNILVANSETYGPFYPWAQPFLAMLPASDTSLGGLHVSFETLIYVILGGFVVFFLSGLSYFQRKEI</sequence>
<keyword evidence="1" id="KW-1133">Transmembrane helix</keyword>
<feature type="transmembrane region" description="Helical" evidence="1">
    <location>
        <begin position="221"/>
        <end position="241"/>
    </location>
</feature>
<dbReference type="RefSeq" id="WP_042231369.1">
    <property type="nucleotide sequence ID" value="NZ_CP026520.1"/>
</dbReference>
<dbReference type="Proteomes" id="UP001527202">
    <property type="component" value="Unassembled WGS sequence"/>
</dbReference>
<feature type="transmembrane region" description="Helical" evidence="1">
    <location>
        <begin position="140"/>
        <end position="161"/>
    </location>
</feature>
<protein>
    <submittedName>
        <fullName evidence="2">ABC transporter permease</fullName>
    </submittedName>
</protein>
<evidence type="ECO:0000256" key="1">
    <source>
        <dbReference type="SAM" id="Phobius"/>
    </source>
</evidence>